<protein>
    <submittedName>
        <fullName evidence="1">Uncharacterized protein</fullName>
    </submittedName>
</protein>
<dbReference type="AlphaFoldDB" id="E4WTQ5"/>
<dbReference type="InParanoid" id="E4WTQ5"/>
<dbReference type="Proteomes" id="UP000001307">
    <property type="component" value="Unassembled WGS sequence"/>
</dbReference>
<keyword evidence="2" id="KW-1185">Reference proteome</keyword>
<gene>
    <name evidence="1" type="ORF">GSOID_T00006342001</name>
</gene>
<name>E4WTQ5_OIKDI</name>
<proteinExistence type="predicted"/>
<dbReference type="OrthoDB" id="10320470at2759"/>
<evidence type="ECO:0000313" key="2">
    <source>
        <dbReference type="Proteomes" id="UP000001307"/>
    </source>
</evidence>
<organism evidence="1">
    <name type="scientific">Oikopleura dioica</name>
    <name type="common">Tunicate</name>
    <dbReference type="NCBI Taxonomy" id="34765"/>
    <lineage>
        <taxon>Eukaryota</taxon>
        <taxon>Metazoa</taxon>
        <taxon>Chordata</taxon>
        <taxon>Tunicata</taxon>
        <taxon>Appendicularia</taxon>
        <taxon>Copelata</taxon>
        <taxon>Oikopleuridae</taxon>
        <taxon>Oikopleura</taxon>
    </lineage>
</organism>
<accession>E4WTQ5</accession>
<dbReference type="EMBL" id="FN653016">
    <property type="protein sequence ID" value="CBY07253.1"/>
    <property type="molecule type" value="Genomic_DNA"/>
</dbReference>
<reference evidence="1" key="1">
    <citation type="journal article" date="2010" name="Science">
        <title>Plasticity of animal genome architecture unmasked by rapid evolution of a pelagic tunicate.</title>
        <authorList>
            <person name="Denoeud F."/>
            <person name="Henriet S."/>
            <person name="Mungpakdee S."/>
            <person name="Aury J.M."/>
            <person name="Da Silva C."/>
            <person name="Brinkmann H."/>
            <person name="Mikhaleva J."/>
            <person name="Olsen L.C."/>
            <person name="Jubin C."/>
            <person name="Canestro C."/>
            <person name="Bouquet J.M."/>
            <person name="Danks G."/>
            <person name="Poulain J."/>
            <person name="Campsteijn C."/>
            <person name="Adamski M."/>
            <person name="Cross I."/>
            <person name="Yadetie F."/>
            <person name="Muffato M."/>
            <person name="Louis A."/>
            <person name="Butcher S."/>
            <person name="Tsagkogeorga G."/>
            <person name="Konrad A."/>
            <person name="Singh S."/>
            <person name="Jensen M.F."/>
            <person name="Cong E.H."/>
            <person name="Eikeseth-Otteraa H."/>
            <person name="Noel B."/>
            <person name="Anthouard V."/>
            <person name="Porcel B.M."/>
            <person name="Kachouri-Lafond R."/>
            <person name="Nishino A."/>
            <person name="Ugolini M."/>
            <person name="Chourrout P."/>
            <person name="Nishida H."/>
            <person name="Aasland R."/>
            <person name="Huzurbazar S."/>
            <person name="Westhof E."/>
            <person name="Delsuc F."/>
            <person name="Lehrach H."/>
            <person name="Reinhardt R."/>
            <person name="Weissenbach J."/>
            <person name="Roy S.W."/>
            <person name="Artiguenave F."/>
            <person name="Postlethwait J.H."/>
            <person name="Manak J.R."/>
            <person name="Thompson E.M."/>
            <person name="Jaillon O."/>
            <person name="Du Pasquier L."/>
            <person name="Boudinot P."/>
            <person name="Liberles D.A."/>
            <person name="Volff J.N."/>
            <person name="Philippe H."/>
            <person name="Lenhard B."/>
            <person name="Roest Crollius H."/>
            <person name="Wincker P."/>
            <person name="Chourrout D."/>
        </authorList>
    </citation>
    <scope>NUCLEOTIDE SEQUENCE [LARGE SCALE GENOMIC DNA]</scope>
</reference>
<sequence>MKLSAILSVSQAALTSYIAKDGNRYDVTPGCPETWPQNTNSNTFIPPWVRECPPLDLCFPNTAYNRADAPDARCKDANGDKANLESCCTDSYKKFSSCYSACAAGYATNLDGKQKVEYICKCTQKKGCYWELQGNDLNDLTCTDCNGVRRIDWNTSGKKQADFFGHEGAQGVDGKILSAGWIHKDGENTNEYFILLSLQGIELEMENVMVWNYDLVGVYSEGFAANQWYTFANTIIVLKPNSNSPQGPFTTGQVTNIMVGIENIKDSMWTQDNIDNKIVEYFVGYVGGADFQGVPYVFDCINSHFGADPGNNDQELTEFLPTII</sequence>
<evidence type="ECO:0000313" key="1">
    <source>
        <dbReference type="EMBL" id="CBY07253.1"/>
    </source>
</evidence>